<feature type="repeat" description="ANK" evidence="3">
    <location>
        <begin position="388"/>
        <end position="420"/>
    </location>
</feature>
<dbReference type="OrthoDB" id="439236at2759"/>
<feature type="repeat" description="ANK" evidence="3">
    <location>
        <begin position="422"/>
        <end position="454"/>
    </location>
</feature>
<dbReference type="Proteomes" id="UP000479190">
    <property type="component" value="Unassembled WGS sequence"/>
</dbReference>
<dbReference type="SMART" id="SM00248">
    <property type="entry name" value="ANK"/>
    <property type="match status" value="8"/>
</dbReference>
<organism evidence="4 5">
    <name type="scientific">Trichogramma brassicae</name>
    <dbReference type="NCBI Taxonomy" id="86971"/>
    <lineage>
        <taxon>Eukaryota</taxon>
        <taxon>Metazoa</taxon>
        <taxon>Ecdysozoa</taxon>
        <taxon>Arthropoda</taxon>
        <taxon>Hexapoda</taxon>
        <taxon>Insecta</taxon>
        <taxon>Pterygota</taxon>
        <taxon>Neoptera</taxon>
        <taxon>Endopterygota</taxon>
        <taxon>Hymenoptera</taxon>
        <taxon>Apocrita</taxon>
        <taxon>Proctotrupomorpha</taxon>
        <taxon>Chalcidoidea</taxon>
        <taxon>Trichogrammatidae</taxon>
        <taxon>Trichogramma</taxon>
    </lineage>
</organism>
<accession>A0A6H5ILZ9</accession>
<dbReference type="EMBL" id="CADCXV010000950">
    <property type="protein sequence ID" value="CAB0039314.1"/>
    <property type="molecule type" value="Genomic_DNA"/>
</dbReference>
<evidence type="ECO:0000313" key="5">
    <source>
        <dbReference type="Proteomes" id="UP000479190"/>
    </source>
</evidence>
<dbReference type="PANTHER" id="PTHR24171:SF9">
    <property type="entry name" value="ANKYRIN REPEAT DOMAIN-CONTAINING PROTEIN 39"/>
    <property type="match status" value="1"/>
</dbReference>
<protein>
    <submittedName>
        <fullName evidence="4">Uncharacterized protein</fullName>
    </submittedName>
</protein>
<evidence type="ECO:0000256" key="3">
    <source>
        <dbReference type="PROSITE-ProRule" id="PRU00023"/>
    </source>
</evidence>
<feature type="repeat" description="ANK" evidence="3">
    <location>
        <begin position="178"/>
        <end position="210"/>
    </location>
</feature>
<dbReference type="PRINTS" id="PR01415">
    <property type="entry name" value="ANKYRIN"/>
</dbReference>
<feature type="repeat" description="ANK" evidence="3">
    <location>
        <begin position="497"/>
        <end position="525"/>
    </location>
</feature>
<dbReference type="PROSITE" id="PS50297">
    <property type="entry name" value="ANK_REP_REGION"/>
    <property type="match status" value="4"/>
</dbReference>
<evidence type="ECO:0000313" key="4">
    <source>
        <dbReference type="EMBL" id="CAB0039314.1"/>
    </source>
</evidence>
<gene>
    <name evidence="4" type="ORF">TBRA_LOCUS11061</name>
</gene>
<reference evidence="4 5" key="1">
    <citation type="submission" date="2020-02" db="EMBL/GenBank/DDBJ databases">
        <authorList>
            <person name="Ferguson B K."/>
        </authorList>
    </citation>
    <scope>NUCLEOTIDE SEQUENCE [LARGE SCALE GENOMIC DNA]</scope>
</reference>
<dbReference type="Gene3D" id="1.25.40.20">
    <property type="entry name" value="Ankyrin repeat-containing domain"/>
    <property type="match status" value="3"/>
</dbReference>
<keyword evidence="2 3" id="KW-0040">ANK repeat</keyword>
<proteinExistence type="predicted"/>
<dbReference type="PROSITE" id="PS50088">
    <property type="entry name" value="ANK_REPEAT"/>
    <property type="match status" value="4"/>
</dbReference>
<dbReference type="InterPro" id="IPR002110">
    <property type="entry name" value="Ankyrin_rpt"/>
</dbReference>
<dbReference type="PANTHER" id="PTHR24171">
    <property type="entry name" value="ANKYRIN REPEAT DOMAIN-CONTAINING PROTEIN 39-RELATED"/>
    <property type="match status" value="1"/>
</dbReference>
<dbReference type="InterPro" id="IPR036770">
    <property type="entry name" value="Ankyrin_rpt-contain_sf"/>
</dbReference>
<evidence type="ECO:0000256" key="1">
    <source>
        <dbReference type="ARBA" id="ARBA00022737"/>
    </source>
</evidence>
<name>A0A6H5ILZ9_9HYME</name>
<dbReference type="AlphaFoldDB" id="A0A6H5ILZ9"/>
<keyword evidence="1" id="KW-0677">Repeat</keyword>
<keyword evidence="5" id="KW-1185">Reference proteome</keyword>
<sequence>MNSIERANFFDGKNINWYSSDDRHEVIRLLVEQRPNLLRICRPNEIDNLLYDCVENPYVLKNLENVNRQFLDYVVASGYRNEPIILNNFRSGGPRPLPQVTALHPLGEYCYRHAPSRLFLGDVARKLFQVYHRFDINCIDVKSAWTHLQTACVLGLVDQVREFLRHGHDPNYPNWREMDDTPLHMAARSGNIEMMELLLSHGAKPTLKNKERLTPLDILFSVNYYIDDVELVRMMLEAGGDEFEADRIHEWLRWAVVKRLPNVTKLLLKNGADPTFDLTSRPTNYVRQKNRSTLAMIFRAFDYDDDDLLEMLSTMLLQRDLLKHKAERLASMLVELRRHPNARDAEARTALHVVCSLDDEDGILTKWFFYMLDCKIVLRVDIDARDKNDLTALHLAVLGRRLKSVELLLQRGADPNATCSREAMTPLQFALSRRWKDMAELLLKNGVDPNSTNAEGLTPLAVICKSGDYPYDGFLEQFLKICDDLGKPVRLDVKDNEGQTALQAAVATLRPSIVDVLLDRGADLSSFVFPTEDYFGACFFPTIDHCHSFGLQMVSGALRTIESLEKRGYELKRSDALTITKFFKKHEVFVNSSADLKNQYYDEEELEKIIVYRDDGRFVPSRLLDQVPERYHSVCFKHRCEKLARQFCRAWAIECLMEMTRSRLPLECCEKIIDHGSLTNTDLCNICLSAENFGLGIVHKLK</sequence>
<evidence type="ECO:0000256" key="2">
    <source>
        <dbReference type="ARBA" id="ARBA00023043"/>
    </source>
</evidence>
<dbReference type="Pfam" id="PF12796">
    <property type="entry name" value="Ank_2"/>
    <property type="match status" value="3"/>
</dbReference>
<dbReference type="SUPFAM" id="SSF48403">
    <property type="entry name" value="Ankyrin repeat"/>
    <property type="match status" value="1"/>
</dbReference>